<dbReference type="Proteomes" id="UP000324222">
    <property type="component" value="Unassembled WGS sequence"/>
</dbReference>
<evidence type="ECO:0000313" key="1">
    <source>
        <dbReference type="EMBL" id="MPC11070.1"/>
    </source>
</evidence>
<protein>
    <submittedName>
        <fullName evidence="1">Uncharacterized protein</fullName>
    </submittedName>
</protein>
<comment type="caution">
    <text evidence="1">The sequence shown here is derived from an EMBL/GenBank/DDBJ whole genome shotgun (WGS) entry which is preliminary data.</text>
</comment>
<evidence type="ECO:0000313" key="2">
    <source>
        <dbReference type="Proteomes" id="UP000324222"/>
    </source>
</evidence>
<accession>A0A5B7CNG1</accession>
<dbReference type="AlphaFoldDB" id="A0A5B7CNG1"/>
<reference evidence="1 2" key="1">
    <citation type="submission" date="2019-05" db="EMBL/GenBank/DDBJ databases">
        <title>Another draft genome of Portunus trituberculatus and its Hox gene families provides insights of decapod evolution.</title>
        <authorList>
            <person name="Jeong J.-H."/>
            <person name="Song I."/>
            <person name="Kim S."/>
            <person name="Choi T."/>
            <person name="Kim D."/>
            <person name="Ryu S."/>
            <person name="Kim W."/>
        </authorList>
    </citation>
    <scope>NUCLEOTIDE SEQUENCE [LARGE SCALE GENOMIC DNA]</scope>
    <source>
        <tissue evidence="1">Muscle</tissue>
    </source>
</reference>
<organism evidence="1 2">
    <name type="scientific">Portunus trituberculatus</name>
    <name type="common">Swimming crab</name>
    <name type="synonym">Neptunus trituberculatus</name>
    <dbReference type="NCBI Taxonomy" id="210409"/>
    <lineage>
        <taxon>Eukaryota</taxon>
        <taxon>Metazoa</taxon>
        <taxon>Ecdysozoa</taxon>
        <taxon>Arthropoda</taxon>
        <taxon>Crustacea</taxon>
        <taxon>Multicrustacea</taxon>
        <taxon>Malacostraca</taxon>
        <taxon>Eumalacostraca</taxon>
        <taxon>Eucarida</taxon>
        <taxon>Decapoda</taxon>
        <taxon>Pleocyemata</taxon>
        <taxon>Brachyura</taxon>
        <taxon>Eubrachyura</taxon>
        <taxon>Portunoidea</taxon>
        <taxon>Portunidae</taxon>
        <taxon>Portuninae</taxon>
        <taxon>Portunus</taxon>
    </lineage>
</organism>
<sequence length="78" mass="8749">MVVMVVMVAVAGRQRRRCNYLLPSGVRHRLRGHRSAARAVAAACDGLAMSQEQRWSQCGLSWTGEELAWLSTSRHGRR</sequence>
<dbReference type="EMBL" id="VSRR010000143">
    <property type="protein sequence ID" value="MPC11070.1"/>
    <property type="molecule type" value="Genomic_DNA"/>
</dbReference>
<name>A0A5B7CNG1_PORTR</name>
<keyword evidence="2" id="KW-1185">Reference proteome</keyword>
<proteinExistence type="predicted"/>
<gene>
    <name evidence="1" type="ORF">E2C01_003723</name>
</gene>